<accession>A0ACD0NQW5</accession>
<sequence length="187" mass="18039">MMSSSVFKLLALFALAALQVRGAPAQLGPELVGASIAPDANLTAIPSPAASTLGGSAGLAESTATSIPAILTSVLSNLPSTSTGVASAVQSSIPVQSGSYCFPSSVGPAPEGTQVPTPAVDGSISGPIYSSIPGQNGTDAVSAIPTATGIATSVLPTETGLSTVPTSVVATGVYTNDVSATLSTVLP</sequence>
<gene>
    <name evidence="1" type="ORF">IE53DRAFT_389642</name>
</gene>
<organism evidence="1 2">
    <name type="scientific">Violaceomyces palustris</name>
    <dbReference type="NCBI Taxonomy" id="1673888"/>
    <lineage>
        <taxon>Eukaryota</taxon>
        <taxon>Fungi</taxon>
        <taxon>Dikarya</taxon>
        <taxon>Basidiomycota</taxon>
        <taxon>Ustilaginomycotina</taxon>
        <taxon>Ustilaginomycetes</taxon>
        <taxon>Violaceomycetales</taxon>
        <taxon>Violaceomycetaceae</taxon>
        <taxon>Violaceomyces</taxon>
    </lineage>
</organism>
<dbReference type="EMBL" id="KZ820254">
    <property type="protein sequence ID" value="PWN48178.1"/>
    <property type="molecule type" value="Genomic_DNA"/>
</dbReference>
<dbReference type="Proteomes" id="UP000245626">
    <property type="component" value="Unassembled WGS sequence"/>
</dbReference>
<keyword evidence="2" id="KW-1185">Reference proteome</keyword>
<evidence type="ECO:0000313" key="1">
    <source>
        <dbReference type="EMBL" id="PWN48178.1"/>
    </source>
</evidence>
<name>A0ACD0NQW5_9BASI</name>
<reference evidence="1 2" key="1">
    <citation type="journal article" date="2018" name="Mol. Biol. Evol.">
        <title>Broad Genomic Sampling Reveals a Smut Pathogenic Ancestry of the Fungal Clade Ustilaginomycotina.</title>
        <authorList>
            <person name="Kijpornyongpan T."/>
            <person name="Mondo S.J."/>
            <person name="Barry K."/>
            <person name="Sandor L."/>
            <person name="Lee J."/>
            <person name="Lipzen A."/>
            <person name="Pangilinan J."/>
            <person name="LaButti K."/>
            <person name="Hainaut M."/>
            <person name="Henrissat B."/>
            <person name="Grigoriev I.V."/>
            <person name="Spatafora J.W."/>
            <person name="Aime M.C."/>
        </authorList>
    </citation>
    <scope>NUCLEOTIDE SEQUENCE [LARGE SCALE GENOMIC DNA]</scope>
    <source>
        <strain evidence="1 2">SA 807</strain>
    </source>
</reference>
<evidence type="ECO:0000313" key="2">
    <source>
        <dbReference type="Proteomes" id="UP000245626"/>
    </source>
</evidence>
<protein>
    <submittedName>
        <fullName evidence="1">Uncharacterized protein</fullName>
    </submittedName>
</protein>
<proteinExistence type="predicted"/>